<organism evidence="2 3">
    <name type="scientific">Vigna unguiculata</name>
    <name type="common">Cowpea</name>
    <dbReference type="NCBI Taxonomy" id="3917"/>
    <lineage>
        <taxon>Eukaryota</taxon>
        <taxon>Viridiplantae</taxon>
        <taxon>Streptophyta</taxon>
        <taxon>Embryophyta</taxon>
        <taxon>Tracheophyta</taxon>
        <taxon>Spermatophyta</taxon>
        <taxon>Magnoliopsida</taxon>
        <taxon>eudicotyledons</taxon>
        <taxon>Gunneridae</taxon>
        <taxon>Pentapetalae</taxon>
        <taxon>rosids</taxon>
        <taxon>fabids</taxon>
        <taxon>Fabales</taxon>
        <taxon>Fabaceae</taxon>
        <taxon>Papilionoideae</taxon>
        <taxon>50 kb inversion clade</taxon>
        <taxon>NPAAA clade</taxon>
        <taxon>indigoferoid/millettioid clade</taxon>
        <taxon>Phaseoleae</taxon>
        <taxon>Vigna</taxon>
    </lineage>
</organism>
<name>A0A4D6MJY1_VIGUN</name>
<reference evidence="2 3" key="1">
    <citation type="submission" date="2019-04" db="EMBL/GenBank/DDBJ databases">
        <title>An improved genome assembly and genetic linkage map for asparagus bean, Vigna unguiculata ssp. sesquipedialis.</title>
        <authorList>
            <person name="Xia Q."/>
            <person name="Zhang R."/>
            <person name="Dong Y."/>
        </authorList>
    </citation>
    <scope>NUCLEOTIDE SEQUENCE [LARGE SCALE GENOMIC DNA]</scope>
    <source>
        <tissue evidence="2">Leaf</tissue>
    </source>
</reference>
<dbReference type="Proteomes" id="UP000501690">
    <property type="component" value="Linkage Group LG7"/>
</dbReference>
<evidence type="ECO:0000256" key="1">
    <source>
        <dbReference type="SAM" id="MobiDB-lite"/>
    </source>
</evidence>
<keyword evidence="3" id="KW-1185">Reference proteome</keyword>
<dbReference type="AlphaFoldDB" id="A0A4D6MJY1"/>
<dbReference type="EMBL" id="CP039351">
    <property type="protein sequence ID" value="QCE01703.1"/>
    <property type="molecule type" value="Genomic_DNA"/>
</dbReference>
<protein>
    <submittedName>
        <fullName evidence="2">Uncharacterized protein</fullName>
    </submittedName>
</protein>
<sequence length="87" mass="9815">MEVSVVRYEFKVVEEIVKKAIENDDGSYSRITGLDYSQIMNNDDENELANQTVDNRDCISICSPSWNEHTSNNNNDDEDCFSASSVG</sequence>
<evidence type="ECO:0000313" key="2">
    <source>
        <dbReference type="EMBL" id="QCE01703.1"/>
    </source>
</evidence>
<accession>A0A4D6MJY1</accession>
<feature type="region of interest" description="Disordered" evidence="1">
    <location>
        <begin position="67"/>
        <end position="87"/>
    </location>
</feature>
<evidence type="ECO:0000313" key="3">
    <source>
        <dbReference type="Proteomes" id="UP000501690"/>
    </source>
</evidence>
<proteinExistence type="predicted"/>
<gene>
    <name evidence="2" type="ORF">DEO72_LG7g3002</name>
</gene>